<comment type="subunit">
    <text evidence="2 8">Homodimer.</text>
</comment>
<dbReference type="InterPro" id="IPR002125">
    <property type="entry name" value="CMP_dCMP_dom"/>
</dbReference>
<dbReference type="InterPro" id="IPR028883">
    <property type="entry name" value="tRNA_aden_deaminase"/>
</dbReference>
<comment type="function">
    <text evidence="8">Catalyzes the deamination of adenosine to inosine at the wobble position 34 of tRNA(Arg2).</text>
</comment>
<feature type="region of interest" description="Disordered" evidence="9">
    <location>
        <begin position="1"/>
        <end position="60"/>
    </location>
</feature>
<dbReference type="STRING" id="47871.GA0070608_2230"/>
<dbReference type="InterPro" id="IPR016192">
    <property type="entry name" value="APOBEC/CMP_deaminase_Zn-bd"/>
</dbReference>
<dbReference type="CDD" id="cd01285">
    <property type="entry name" value="nucleoside_deaminase"/>
    <property type="match status" value="1"/>
</dbReference>
<feature type="binding site" evidence="8">
    <location>
        <position position="136"/>
    </location>
    <ligand>
        <name>Zn(2+)</name>
        <dbReference type="ChEBI" id="CHEBI:29105"/>
        <note>catalytic</note>
    </ligand>
</feature>
<protein>
    <recommendedName>
        <fullName evidence="8">tRNA-specific adenosine deaminase</fullName>
        <ecNumber evidence="8">3.5.4.33</ecNumber>
    </recommendedName>
</protein>
<dbReference type="GO" id="GO:0008270">
    <property type="term" value="F:zinc ion binding"/>
    <property type="evidence" value="ECO:0007669"/>
    <property type="project" value="UniProtKB-UniRule"/>
</dbReference>
<dbReference type="GO" id="GO:0002100">
    <property type="term" value="P:tRNA wobble adenosine to inosine editing"/>
    <property type="evidence" value="ECO:0007669"/>
    <property type="project" value="UniProtKB-UniRule"/>
</dbReference>
<dbReference type="GO" id="GO:0052717">
    <property type="term" value="F:tRNA-specific adenosine-34 deaminase activity"/>
    <property type="evidence" value="ECO:0007669"/>
    <property type="project" value="UniProtKB-UniRule"/>
</dbReference>
<keyword evidence="4 8" id="KW-0479">Metal-binding</keyword>
<feature type="binding site" evidence="8">
    <location>
        <position position="169"/>
    </location>
    <ligand>
        <name>Zn(2+)</name>
        <dbReference type="ChEBI" id="CHEBI:29105"/>
        <note>catalytic</note>
    </ligand>
</feature>
<dbReference type="PANTHER" id="PTHR11079">
    <property type="entry name" value="CYTOSINE DEAMINASE FAMILY MEMBER"/>
    <property type="match status" value="1"/>
</dbReference>
<evidence type="ECO:0000313" key="11">
    <source>
        <dbReference type="EMBL" id="SCL59944.1"/>
    </source>
</evidence>
<dbReference type="Pfam" id="PF00383">
    <property type="entry name" value="dCMP_cyt_deam_1"/>
    <property type="match status" value="1"/>
</dbReference>
<keyword evidence="3 8" id="KW-0819">tRNA processing</keyword>
<evidence type="ECO:0000256" key="8">
    <source>
        <dbReference type="HAMAP-Rule" id="MF_00972"/>
    </source>
</evidence>
<evidence type="ECO:0000256" key="1">
    <source>
        <dbReference type="ARBA" id="ARBA00010669"/>
    </source>
</evidence>
<organism evidence="11 12">
    <name type="scientific">Micromonospora peucetia</name>
    <dbReference type="NCBI Taxonomy" id="47871"/>
    <lineage>
        <taxon>Bacteria</taxon>
        <taxon>Bacillati</taxon>
        <taxon>Actinomycetota</taxon>
        <taxon>Actinomycetes</taxon>
        <taxon>Micromonosporales</taxon>
        <taxon>Micromonosporaceae</taxon>
        <taxon>Micromonospora</taxon>
    </lineage>
</organism>
<accession>A0A1C6V1F0</accession>
<evidence type="ECO:0000256" key="7">
    <source>
        <dbReference type="ARBA" id="ARBA00048045"/>
    </source>
</evidence>
<gene>
    <name evidence="8" type="primary">tadA</name>
    <name evidence="11" type="ORF">GA0070608_2230</name>
</gene>
<reference evidence="12" key="1">
    <citation type="submission" date="2016-06" db="EMBL/GenBank/DDBJ databases">
        <authorList>
            <person name="Varghese N."/>
            <person name="Submissions Spin"/>
        </authorList>
    </citation>
    <scope>NUCLEOTIDE SEQUENCE [LARGE SCALE GENOMIC DNA]</scope>
    <source>
        <strain evidence="12">DSM 43363</strain>
    </source>
</reference>
<feature type="active site" description="Proton donor" evidence="8">
    <location>
        <position position="138"/>
    </location>
</feature>
<dbReference type="PANTHER" id="PTHR11079:SF202">
    <property type="entry name" value="TRNA-SPECIFIC ADENOSINE DEAMINASE"/>
    <property type="match status" value="1"/>
</dbReference>
<evidence type="ECO:0000256" key="6">
    <source>
        <dbReference type="ARBA" id="ARBA00022833"/>
    </source>
</evidence>
<evidence type="ECO:0000259" key="10">
    <source>
        <dbReference type="PROSITE" id="PS51747"/>
    </source>
</evidence>
<sequence length="229" mass="23657">MRSEPSGPGRAGAGGVEPADATDPALGTVRPGQPTPGSAGRVGPGADEGLADPAGAGRRQRHELWMRRALTVAVTGPDLPGDADRPRPSGADLRPGGAGPDASDDVPVGAVLYGPDGAEVAIGRNERELTGDPTAHAEVLALRRAAGRLGRWRLDGCTLVVTLEPCTMCAGALVLARVSTVVFGAWEPKTGAAGSLWDVLRDRRLNHRPEVYGGVLEPESAALLRAFFR</sequence>
<keyword evidence="5 8" id="KW-0378">Hydrolase</keyword>
<dbReference type="Proteomes" id="UP000199343">
    <property type="component" value="Unassembled WGS sequence"/>
</dbReference>
<proteinExistence type="inferred from homology"/>
<evidence type="ECO:0000313" key="12">
    <source>
        <dbReference type="Proteomes" id="UP000199343"/>
    </source>
</evidence>
<feature type="domain" description="CMP/dCMP-type deaminase" evidence="10">
    <location>
        <begin position="60"/>
        <end position="196"/>
    </location>
</feature>
<evidence type="ECO:0000256" key="5">
    <source>
        <dbReference type="ARBA" id="ARBA00022801"/>
    </source>
</evidence>
<evidence type="ECO:0000256" key="4">
    <source>
        <dbReference type="ARBA" id="ARBA00022723"/>
    </source>
</evidence>
<dbReference type="SUPFAM" id="SSF53927">
    <property type="entry name" value="Cytidine deaminase-like"/>
    <property type="match status" value="1"/>
</dbReference>
<feature type="binding site" evidence="8">
    <location>
        <position position="166"/>
    </location>
    <ligand>
        <name>Zn(2+)</name>
        <dbReference type="ChEBI" id="CHEBI:29105"/>
        <note>catalytic</note>
    </ligand>
</feature>
<dbReference type="OrthoDB" id="9802676at2"/>
<dbReference type="InterPro" id="IPR016193">
    <property type="entry name" value="Cytidine_deaminase-like"/>
</dbReference>
<feature type="region of interest" description="Disordered" evidence="9">
    <location>
        <begin position="75"/>
        <end position="108"/>
    </location>
</feature>
<dbReference type="PROSITE" id="PS51747">
    <property type="entry name" value="CYT_DCMP_DEAMINASES_2"/>
    <property type="match status" value="1"/>
</dbReference>
<dbReference type="EC" id="3.5.4.33" evidence="8"/>
<evidence type="ECO:0000256" key="9">
    <source>
        <dbReference type="SAM" id="MobiDB-lite"/>
    </source>
</evidence>
<evidence type="ECO:0000256" key="2">
    <source>
        <dbReference type="ARBA" id="ARBA00011738"/>
    </source>
</evidence>
<dbReference type="HAMAP" id="MF_00972">
    <property type="entry name" value="tRNA_aden_deaminase"/>
    <property type="match status" value="1"/>
</dbReference>
<comment type="cofactor">
    <cofactor evidence="8">
        <name>Zn(2+)</name>
        <dbReference type="ChEBI" id="CHEBI:29105"/>
    </cofactor>
    <text evidence="8">Binds 1 zinc ion per subunit.</text>
</comment>
<evidence type="ECO:0000256" key="3">
    <source>
        <dbReference type="ARBA" id="ARBA00022694"/>
    </source>
</evidence>
<comment type="similarity">
    <text evidence="1">Belongs to the cytidine and deoxycytidylate deaminase family. ADAT2 subfamily.</text>
</comment>
<comment type="catalytic activity">
    <reaction evidence="7 8">
        <text>adenosine(34) in tRNA + H2O + H(+) = inosine(34) in tRNA + NH4(+)</text>
        <dbReference type="Rhea" id="RHEA:43168"/>
        <dbReference type="Rhea" id="RHEA-COMP:10373"/>
        <dbReference type="Rhea" id="RHEA-COMP:10374"/>
        <dbReference type="ChEBI" id="CHEBI:15377"/>
        <dbReference type="ChEBI" id="CHEBI:15378"/>
        <dbReference type="ChEBI" id="CHEBI:28938"/>
        <dbReference type="ChEBI" id="CHEBI:74411"/>
        <dbReference type="ChEBI" id="CHEBI:82852"/>
        <dbReference type="EC" id="3.5.4.33"/>
    </reaction>
</comment>
<dbReference type="EMBL" id="FMIC01000002">
    <property type="protein sequence ID" value="SCL59944.1"/>
    <property type="molecule type" value="Genomic_DNA"/>
</dbReference>
<dbReference type="AlphaFoldDB" id="A0A1C6V1F0"/>
<dbReference type="Gene3D" id="3.40.140.10">
    <property type="entry name" value="Cytidine Deaminase, domain 2"/>
    <property type="match status" value="1"/>
</dbReference>
<name>A0A1C6V1F0_9ACTN</name>
<dbReference type="PROSITE" id="PS00903">
    <property type="entry name" value="CYT_DCMP_DEAMINASES_1"/>
    <property type="match status" value="1"/>
</dbReference>
<keyword evidence="6 8" id="KW-0862">Zinc</keyword>